<gene>
    <name evidence="1" type="ORF">V1525DRAFT_433883</name>
</gene>
<organism evidence="1 2">
    <name type="scientific">Lipomyces kononenkoae</name>
    <name type="common">Yeast</name>
    <dbReference type="NCBI Taxonomy" id="34357"/>
    <lineage>
        <taxon>Eukaryota</taxon>
        <taxon>Fungi</taxon>
        <taxon>Dikarya</taxon>
        <taxon>Ascomycota</taxon>
        <taxon>Saccharomycotina</taxon>
        <taxon>Lipomycetes</taxon>
        <taxon>Lipomycetales</taxon>
        <taxon>Lipomycetaceae</taxon>
        <taxon>Lipomyces</taxon>
    </lineage>
</organism>
<sequence length="286" mass="32310">MDFPEPFHSSSQEYEIQRPYFNAGNASIESMMRKRYEDRKTSKKSLREQADDTGGAPGLVRKLMSFSLAVDEEAGPSGDVLYRFLHTIVNHLEPRGGHDKPAVQLSTMKSAVLLLVRGLEFKYPHFKLSTHYAARIDALLSDLAKEGKLLRGKWSKDEWLGIVLFEKMARAWLQAALDQGCLSWDVQISKLLSVSLVVALACRGGEVTVSSGYTTECLKWRHVELKLAGNGTVNDIEATIIICFEKGKKQAGVFHRTRCRQCKTKITLRHGFQYCIYCILRIAYCE</sequence>
<evidence type="ECO:0000313" key="2">
    <source>
        <dbReference type="Proteomes" id="UP001433508"/>
    </source>
</evidence>
<reference evidence="2" key="1">
    <citation type="journal article" date="2024" name="Front. Bioeng. Biotechnol.">
        <title>Genome-scale model development and genomic sequencing of the oleaginous clade Lipomyces.</title>
        <authorList>
            <person name="Czajka J.J."/>
            <person name="Han Y."/>
            <person name="Kim J."/>
            <person name="Mondo S.J."/>
            <person name="Hofstad B.A."/>
            <person name="Robles A."/>
            <person name="Haridas S."/>
            <person name="Riley R."/>
            <person name="LaButti K."/>
            <person name="Pangilinan J."/>
            <person name="Andreopoulos W."/>
            <person name="Lipzen A."/>
            <person name="Yan J."/>
            <person name="Wang M."/>
            <person name="Ng V."/>
            <person name="Grigoriev I.V."/>
            <person name="Spatafora J.W."/>
            <person name="Magnuson J.K."/>
            <person name="Baker S.E."/>
            <person name="Pomraning K.R."/>
        </authorList>
    </citation>
    <scope>NUCLEOTIDE SEQUENCE [LARGE SCALE GENOMIC DNA]</scope>
    <source>
        <strain evidence="2">CBS 7786</strain>
    </source>
</reference>
<dbReference type="EMBL" id="MU971391">
    <property type="protein sequence ID" value="KAK9236322.1"/>
    <property type="molecule type" value="Genomic_DNA"/>
</dbReference>
<protein>
    <submittedName>
        <fullName evidence="1">Uncharacterized protein</fullName>
    </submittedName>
</protein>
<keyword evidence="2" id="KW-1185">Reference proteome</keyword>
<name>A0ACC3SXF1_LIPKO</name>
<comment type="caution">
    <text evidence="1">The sequence shown here is derived from an EMBL/GenBank/DDBJ whole genome shotgun (WGS) entry which is preliminary data.</text>
</comment>
<proteinExistence type="predicted"/>
<evidence type="ECO:0000313" key="1">
    <source>
        <dbReference type="EMBL" id="KAK9236322.1"/>
    </source>
</evidence>
<accession>A0ACC3SXF1</accession>
<dbReference type="Proteomes" id="UP001433508">
    <property type="component" value="Unassembled WGS sequence"/>
</dbReference>